<dbReference type="FunCoup" id="A0A7J7DSI5">
    <property type="interactions" value="1743"/>
</dbReference>
<keyword evidence="2" id="KW-0694">RNA-binding</keyword>
<dbReference type="InParanoid" id="A0A7J7DSI5"/>
<dbReference type="InterPro" id="IPR004088">
    <property type="entry name" value="KH_dom_type_1"/>
</dbReference>
<feature type="domain" description="K Homology" evidence="4">
    <location>
        <begin position="116"/>
        <end position="191"/>
    </location>
</feature>
<dbReference type="Pfam" id="PF00013">
    <property type="entry name" value="KH_1"/>
    <property type="match status" value="5"/>
</dbReference>
<feature type="domain" description="K Homology" evidence="4">
    <location>
        <begin position="561"/>
        <end position="631"/>
    </location>
</feature>
<dbReference type="PROSITE" id="PS50084">
    <property type="entry name" value="KH_TYPE_1"/>
    <property type="match status" value="5"/>
</dbReference>
<dbReference type="CDD" id="cd22459">
    <property type="entry name" value="KH-I_PEPPER_rpt1_like"/>
    <property type="match status" value="1"/>
</dbReference>
<sequence length="636" mass="68071">MPMDSPFTPRRTSATNNEPAQFRILCPAARTGALIGKGGSVVRHLQSTTGAKIRLLDEPSPCDERVIVILGDAHCMPPDCDYEEGSWGPAQRALVKVLERVVWGDGAAGGGCGGEEEVCCRILAGSSQVGGVFGRGSRVVEKIRHDSGAYIRVFPRDHIPACASPGDELIQISGQFSAVKKALLLVSSCLQENHRADAANSGISKPGGVGLHGAHLPPQVDPFLQRNCGAGHHAVDYHSRGYYSNHRPENIGSCKPMLIEEEIIFKLLCQPDKIGSLIGTGGSTMRALQSETGASIKIAEAATDSDERVVVISARENAEQRHSPAQDAVIRVHYNMAEIGFEPDVAIVARLLVHSQQIGTLLGRGGHMISEIRRATGASVHVFPKEQAMRGGLQSEEVVQVIGSLQCVQDALFHITGRLRETIFSIRPSFSSSSVPPYSSPFPDMPPPNFRPKHNPPSPNAYPSAVGPFHGFDHPARPPQPFDHHPSISHADHINPLNLDRGPHPYGSERPIHAPTFENSPRSWTSQGVDSGNPMGATDVSSGFAPRNEPLESGDRALISTSTTVEVVIPQTLLNHVYGENNSNLGHIRQISGANVLVHDPKPGATEGVVLVSGTSDQMHAAQSLIHAFILCGQTS</sequence>
<feature type="domain" description="K Homology" evidence="4">
    <location>
        <begin position="261"/>
        <end position="330"/>
    </location>
</feature>
<name>A0A7J7DSI5_TRIWF</name>
<dbReference type="EMBL" id="JAAARO010000004">
    <property type="protein sequence ID" value="KAF5749362.1"/>
    <property type="molecule type" value="Genomic_DNA"/>
</dbReference>
<dbReference type="InterPro" id="IPR036612">
    <property type="entry name" value="KH_dom_type_1_sf"/>
</dbReference>
<feature type="region of interest" description="Disordered" evidence="3">
    <location>
        <begin position="430"/>
        <end position="555"/>
    </location>
</feature>
<dbReference type="CDD" id="cd22460">
    <property type="entry name" value="KH-I_PEPPER_rpt2_like"/>
    <property type="match status" value="2"/>
</dbReference>
<comment type="caution">
    <text evidence="5">The sequence shown here is derived from an EMBL/GenBank/DDBJ whole genome shotgun (WGS) entry which is preliminary data.</text>
</comment>
<feature type="domain" description="K Homology" evidence="4">
    <location>
        <begin position="18"/>
        <end position="99"/>
    </location>
</feature>
<accession>A0A7J7DSI5</accession>
<evidence type="ECO:0000256" key="2">
    <source>
        <dbReference type="PROSITE-ProRule" id="PRU00117"/>
    </source>
</evidence>
<evidence type="ECO:0000256" key="3">
    <source>
        <dbReference type="SAM" id="MobiDB-lite"/>
    </source>
</evidence>
<keyword evidence="6" id="KW-1185">Reference proteome</keyword>
<keyword evidence="1" id="KW-0677">Repeat</keyword>
<dbReference type="GO" id="GO:0003723">
    <property type="term" value="F:RNA binding"/>
    <property type="evidence" value="ECO:0007669"/>
    <property type="project" value="UniProtKB-UniRule"/>
</dbReference>
<evidence type="ECO:0000256" key="1">
    <source>
        <dbReference type="ARBA" id="ARBA00022737"/>
    </source>
</evidence>
<dbReference type="Gene3D" id="3.30.310.210">
    <property type="match status" value="1"/>
</dbReference>
<gene>
    <name evidence="5" type="ORF">HS088_TW04G01330</name>
</gene>
<proteinExistence type="predicted"/>
<protein>
    <submittedName>
        <fullName evidence="5">KH domain-containing protein</fullName>
    </submittedName>
</protein>
<dbReference type="AlphaFoldDB" id="A0A7J7DSI5"/>
<dbReference type="SMART" id="SM00322">
    <property type="entry name" value="KH"/>
    <property type="match status" value="5"/>
</dbReference>
<feature type="compositionally biased region" description="Basic and acidic residues" evidence="3">
    <location>
        <begin position="471"/>
        <end position="493"/>
    </location>
</feature>
<dbReference type="SUPFAM" id="SSF54791">
    <property type="entry name" value="Eukaryotic type KH-domain (KH-domain type I)"/>
    <property type="match status" value="5"/>
</dbReference>
<evidence type="ECO:0000313" key="6">
    <source>
        <dbReference type="Proteomes" id="UP000593562"/>
    </source>
</evidence>
<dbReference type="Gene3D" id="3.30.1370.10">
    <property type="entry name" value="K Homology domain, type 1"/>
    <property type="match status" value="3"/>
</dbReference>
<evidence type="ECO:0000259" key="4">
    <source>
        <dbReference type="SMART" id="SM00322"/>
    </source>
</evidence>
<evidence type="ECO:0000313" key="5">
    <source>
        <dbReference type="EMBL" id="KAF5749362.1"/>
    </source>
</evidence>
<reference evidence="5 6" key="1">
    <citation type="journal article" date="2020" name="Nat. Commun.">
        <title>Genome of Tripterygium wilfordii and identification of cytochrome P450 involved in triptolide biosynthesis.</title>
        <authorList>
            <person name="Tu L."/>
            <person name="Su P."/>
            <person name="Zhang Z."/>
            <person name="Gao L."/>
            <person name="Wang J."/>
            <person name="Hu T."/>
            <person name="Zhou J."/>
            <person name="Zhang Y."/>
            <person name="Zhao Y."/>
            <person name="Liu Y."/>
            <person name="Song Y."/>
            <person name="Tong Y."/>
            <person name="Lu Y."/>
            <person name="Yang J."/>
            <person name="Xu C."/>
            <person name="Jia M."/>
            <person name="Peters R.J."/>
            <person name="Huang L."/>
            <person name="Gao W."/>
        </authorList>
    </citation>
    <scope>NUCLEOTIDE SEQUENCE [LARGE SCALE GENOMIC DNA]</scope>
    <source>
        <strain evidence="6">cv. XIE 37</strain>
        <tissue evidence="5">Leaf</tissue>
    </source>
</reference>
<dbReference type="Proteomes" id="UP000593562">
    <property type="component" value="Unassembled WGS sequence"/>
</dbReference>
<feature type="domain" description="K Homology" evidence="4">
    <location>
        <begin position="345"/>
        <end position="420"/>
    </location>
</feature>
<dbReference type="InterPro" id="IPR004087">
    <property type="entry name" value="KH_dom"/>
</dbReference>
<organism evidence="5 6">
    <name type="scientific">Tripterygium wilfordii</name>
    <name type="common">Thunder God vine</name>
    <dbReference type="NCBI Taxonomy" id="458696"/>
    <lineage>
        <taxon>Eukaryota</taxon>
        <taxon>Viridiplantae</taxon>
        <taxon>Streptophyta</taxon>
        <taxon>Embryophyta</taxon>
        <taxon>Tracheophyta</taxon>
        <taxon>Spermatophyta</taxon>
        <taxon>Magnoliopsida</taxon>
        <taxon>eudicotyledons</taxon>
        <taxon>Gunneridae</taxon>
        <taxon>Pentapetalae</taxon>
        <taxon>rosids</taxon>
        <taxon>fabids</taxon>
        <taxon>Celastrales</taxon>
        <taxon>Celastraceae</taxon>
        <taxon>Tripterygium</taxon>
    </lineage>
</organism>
<dbReference type="PANTHER" id="PTHR10288">
    <property type="entry name" value="KH DOMAIN CONTAINING RNA BINDING PROTEIN"/>
    <property type="match status" value="1"/>
</dbReference>
<feature type="compositionally biased region" description="Polar residues" evidence="3">
    <location>
        <begin position="517"/>
        <end position="530"/>
    </location>
</feature>
<feature type="compositionally biased region" description="Pro residues" evidence="3">
    <location>
        <begin position="438"/>
        <end position="460"/>
    </location>
</feature>